<evidence type="ECO:0000313" key="2">
    <source>
        <dbReference type="EMBL" id="RZO76181.1"/>
    </source>
</evidence>
<keyword evidence="2" id="KW-0808">Transferase</keyword>
<dbReference type="GO" id="GO:0032259">
    <property type="term" value="P:methylation"/>
    <property type="evidence" value="ECO:0007669"/>
    <property type="project" value="UniProtKB-KW"/>
</dbReference>
<dbReference type="EMBL" id="SHAG01000016">
    <property type="protein sequence ID" value="RZO76181.1"/>
    <property type="molecule type" value="Genomic_DNA"/>
</dbReference>
<dbReference type="GO" id="GO:0008757">
    <property type="term" value="F:S-adenosylmethionine-dependent methyltransferase activity"/>
    <property type="evidence" value="ECO:0007669"/>
    <property type="project" value="InterPro"/>
</dbReference>
<dbReference type="Proteomes" id="UP000316199">
    <property type="component" value="Unassembled WGS sequence"/>
</dbReference>
<accession>A0A520S165</accession>
<dbReference type="InterPro" id="IPR029063">
    <property type="entry name" value="SAM-dependent_MTases_sf"/>
</dbReference>
<dbReference type="Pfam" id="PF08241">
    <property type="entry name" value="Methyltransf_11"/>
    <property type="match status" value="1"/>
</dbReference>
<dbReference type="SUPFAM" id="SSF53335">
    <property type="entry name" value="S-adenosyl-L-methionine-dependent methyltransferases"/>
    <property type="match status" value="1"/>
</dbReference>
<dbReference type="Gene3D" id="3.40.50.150">
    <property type="entry name" value="Vaccinia Virus protein VP39"/>
    <property type="match status" value="1"/>
</dbReference>
<sequence>MQGYNESNFRKDCQLPNTLTKESLDSLRDVRGWFDSALGERVIQIEKTILDQLLAGYFGYNLMQAGILPHALYDASPIQNKILLGLDTSDSAPIVARATELPFSDNSIDVILLHHLLDFLDSPLDTLRELARVSLPMGHFIITGFNPISLWGLWKSVANRTGHAPWYGEFIRPGRLMDWLNALNFTIDRAEYCVFGLPIRGKSLKVRDFPQELSRNISLPFGAVYIIVARKQESKMTAIRQPWASRGLRLIQGGRFRPVTPPVCSGAIYDGRN</sequence>
<dbReference type="AlphaFoldDB" id="A0A520S165"/>
<proteinExistence type="predicted"/>
<dbReference type="InterPro" id="IPR013216">
    <property type="entry name" value="Methyltransf_11"/>
</dbReference>
<gene>
    <name evidence="2" type="ORF">EVA68_05000</name>
</gene>
<feature type="domain" description="Methyltransferase type 11" evidence="1">
    <location>
        <begin position="94"/>
        <end position="142"/>
    </location>
</feature>
<comment type="caution">
    <text evidence="2">The sequence shown here is derived from an EMBL/GenBank/DDBJ whole genome shotgun (WGS) entry which is preliminary data.</text>
</comment>
<reference evidence="2 3" key="1">
    <citation type="submission" date="2019-02" db="EMBL/GenBank/DDBJ databases">
        <title>Prokaryotic population dynamics and viral predation in marine succession experiment using metagenomics: the confinement effect.</title>
        <authorList>
            <person name="Haro-Moreno J.M."/>
            <person name="Rodriguez-Valera F."/>
            <person name="Lopez-Perez M."/>
        </authorList>
    </citation>
    <scope>NUCLEOTIDE SEQUENCE [LARGE SCALE GENOMIC DNA]</scope>
    <source>
        <strain evidence="2">MED-G157</strain>
    </source>
</reference>
<evidence type="ECO:0000259" key="1">
    <source>
        <dbReference type="Pfam" id="PF08241"/>
    </source>
</evidence>
<protein>
    <submittedName>
        <fullName evidence="2">Methyltransferase domain-containing protein</fullName>
    </submittedName>
</protein>
<organism evidence="2 3">
    <name type="scientific">OM182 bacterium</name>
    <dbReference type="NCBI Taxonomy" id="2510334"/>
    <lineage>
        <taxon>Bacteria</taxon>
        <taxon>Pseudomonadati</taxon>
        <taxon>Pseudomonadota</taxon>
        <taxon>Gammaproteobacteria</taxon>
        <taxon>OMG group</taxon>
        <taxon>OM182 clade</taxon>
    </lineage>
</organism>
<evidence type="ECO:0000313" key="3">
    <source>
        <dbReference type="Proteomes" id="UP000316199"/>
    </source>
</evidence>
<keyword evidence="2" id="KW-0489">Methyltransferase</keyword>
<name>A0A520S165_9GAMM</name>